<evidence type="ECO:0000313" key="5">
    <source>
        <dbReference type="Proteomes" id="UP000287972"/>
    </source>
</evidence>
<dbReference type="SUPFAM" id="SSF53254">
    <property type="entry name" value="Phosphoglycerate mutase-like"/>
    <property type="match status" value="1"/>
</dbReference>
<keyword evidence="5" id="KW-1185">Reference proteome</keyword>
<evidence type="ECO:0000313" key="4">
    <source>
        <dbReference type="EMBL" id="RSL88153.1"/>
    </source>
</evidence>
<dbReference type="Gene3D" id="3.40.50.1240">
    <property type="entry name" value="Phosphoglycerate mutase-like"/>
    <property type="match status" value="1"/>
</dbReference>
<keyword evidence="3" id="KW-1133">Transmembrane helix</keyword>
<proteinExistence type="inferred from homology"/>
<feature type="compositionally biased region" description="Basic and acidic residues" evidence="2">
    <location>
        <begin position="553"/>
        <end position="562"/>
    </location>
</feature>
<feature type="region of interest" description="Disordered" evidence="2">
    <location>
        <begin position="531"/>
        <end position="582"/>
    </location>
</feature>
<comment type="caution">
    <text evidence="4">The sequence shown here is derived from an EMBL/GenBank/DDBJ whole genome shotgun (WGS) entry which is preliminary data.</text>
</comment>
<organism evidence="4 5">
    <name type="scientific">Fusarium floridanum</name>
    <dbReference type="NCBI Taxonomy" id="1325733"/>
    <lineage>
        <taxon>Eukaryota</taxon>
        <taxon>Fungi</taxon>
        <taxon>Dikarya</taxon>
        <taxon>Ascomycota</taxon>
        <taxon>Pezizomycotina</taxon>
        <taxon>Sordariomycetes</taxon>
        <taxon>Hypocreomycetidae</taxon>
        <taxon>Hypocreales</taxon>
        <taxon>Nectriaceae</taxon>
        <taxon>Fusarium</taxon>
        <taxon>Fusarium solani species complex</taxon>
    </lineage>
</organism>
<dbReference type="Pfam" id="PF00328">
    <property type="entry name" value="His_Phos_2"/>
    <property type="match status" value="1"/>
</dbReference>
<dbReference type="InterPro" id="IPR000560">
    <property type="entry name" value="His_Pase_clade-2"/>
</dbReference>
<dbReference type="EMBL" id="NKCL01000025">
    <property type="protein sequence ID" value="RSL88153.1"/>
    <property type="molecule type" value="Genomic_DNA"/>
</dbReference>
<dbReference type="PANTHER" id="PTHR11567:SF127">
    <property type="entry name" value="HISTIDINE ACID PHOSPHATASE"/>
    <property type="match status" value="1"/>
</dbReference>
<dbReference type="InterPro" id="IPR029033">
    <property type="entry name" value="His_PPase_superfam"/>
</dbReference>
<comment type="similarity">
    <text evidence="1">Belongs to the histidine acid phosphatase family.</text>
</comment>
<name>A0A428SEE8_9HYPO</name>
<protein>
    <recommendedName>
        <fullName evidence="6">Acid phosphatase</fullName>
    </recommendedName>
</protein>
<dbReference type="PANTHER" id="PTHR11567">
    <property type="entry name" value="ACID PHOSPHATASE-RELATED"/>
    <property type="match status" value="1"/>
</dbReference>
<dbReference type="InterPro" id="IPR050645">
    <property type="entry name" value="Histidine_acid_phosphatase"/>
</dbReference>
<dbReference type="GO" id="GO:0016791">
    <property type="term" value="F:phosphatase activity"/>
    <property type="evidence" value="ECO:0007669"/>
    <property type="project" value="TreeGrafter"/>
</dbReference>
<sequence>MVHLKRFFAVSPLINSAAAQSSGDKVWAAVAFVNHGERTPIISDMRTILTPEGAQQMWRQGTAFRARYLRNSVNDSDFEDIQTAYIQKLNIDVIDNDDVDILSQTDEWVTSGAMAFMQGLYPPSPNAYDATAGGEDLGLNLDLGDNSTEYPLSGYQYPNIRTASYMDPSSTALDGTARCSAWNTQINTNLTADEQLNNLYQSTLPFYQNLFSTEPFVGTIDIGYAHFWNAFELWEYADYMYRHNETVHTGMSNANVTLGFLNSYATTLLRAQNSYKERQSNDEPLAILHSIAGRTLANRVTQLFQNNIKWKGEYNKLNLMFGSLDPIMSFVSLTGLVTGDEIFEEPFSTLPEPGAALVFELFGEDPDFPNRQPSADTLRVRLSYRASADPDADFANQGLFSPSPDGVLYTEFLETMQHLGRTPDDWCDICSPTPAPWCLLNAVENLELTSSTIGPAIGGIIGAIIMLVVVAIVFAGLYFLGGVRLSRNTPPPPPAEETQTEAAVGGFKGSERKEGDPDVVVTKQGVHHERVGSWELRGGHLPPQTSGIVNKDLGPDPRRSLSDDEDGISVLGATPVKEHEAV</sequence>
<evidence type="ECO:0008006" key="6">
    <source>
        <dbReference type="Google" id="ProtNLM"/>
    </source>
</evidence>
<feature type="region of interest" description="Disordered" evidence="2">
    <location>
        <begin position="489"/>
        <end position="519"/>
    </location>
</feature>
<keyword evidence="3" id="KW-0472">Membrane</keyword>
<keyword evidence="3" id="KW-0812">Transmembrane</keyword>
<dbReference type="Proteomes" id="UP000287972">
    <property type="component" value="Unassembled WGS sequence"/>
</dbReference>
<evidence type="ECO:0000256" key="3">
    <source>
        <dbReference type="SAM" id="Phobius"/>
    </source>
</evidence>
<reference evidence="4 5" key="1">
    <citation type="submission" date="2017-06" db="EMBL/GenBank/DDBJ databases">
        <title>Comparative genomic analysis of Ambrosia Fusariam Clade fungi.</title>
        <authorList>
            <person name="Stajich J.E."/>
            <person name="Carrillo J."/>
            <person name="Kijimoto T."/>
            <person name="Eskalen A."/>
            <person name="O'Donnell K."/>
            <person name="Kasson M."/>
        </authorList>
    </citation>
    <scope>NUCLEOTIDE SEQUENCE [LARGE SCALE GENOMIC DNA]</scope>
    <source>
        <strain evidence="4 5">NRRL62606</strain>
    </source>
</reference>
<accession>A0A428SEE8</accession>
<dbReference type="AlphaFoldDB" id="A0A428SEE8"/>
<evidence type="ECO:0000256" key="1">
    <source>
        <dbReference type="ARBA" id="ARBA00005375"/>
    </source>
</evidence>
<gene>
    <name evidence="4" type="ORF">CEP51_001871</name>
</gene>
<feature type="transmembrane region" description="Helical" evidence="3">
    <location>
        <begin position="456"/>
        <end position="480"/>
    </location>
</feature>
<evidence type="ECO:0000256" key="2">
    <source>
        <dbReference type="SAM" id="MobiDB-lite"/>
    </source>
</evidence>